<evidence type="ECO:0000313" key="1">
    <source>
        <dbReference type="EMBL" id="KAG1534823.1"/>
    </source>
</evidence>
<protein>
    <submittedName>
        <fullName evidence="1">Uncharacterized protein</fullName>
    </submittedName>
</protein>
<accession>A0A9P6XYA5</accession>
<evidence type="ECO:0000313" key="2">
    <source>
        <dbReference type="Proteomes" id="UP000717996"/>
    </source>
</evidence>
<organism evidence="1 2">
    <name type="scientific">Rhizopus oryzae</name>
    <name type="common">Mucormycosis agent</name>
    <name type="synonym">Rhizopus arrhizus var. delemar</name>
    <dbReference type="NCBI Taxonomy" id="64495"/>
    <lineage>
        <taxon>Eukaryota</taxon>
        <taxon>Fungi</taxon>
        <taxon>Fungi incertae sedis</taxon>
        <taxon>Mucoromycota</taxon>
        <taxon>Mucoromycotina</taxon>
        <taxon>Mucoromycetes</taxon>
        <taxon>Mucorales</taxon>
        <taxon>Mucorineae</taxon>
        <taxon>Rhizopodaceae</taxon>
        <taxon>Rhizopus</taxon>
    </lineage>
</organism>
<dbReference type="OrthoDB" id="2257229at2759"/>
<dbReference type="EMBL" id="JAANIT010003074">
    <property type="protein sequence ID" value="KAG1534823.1"/>
    <property type="molecule type" value="Genomic_DNA"/>
</dbReference>
<gene>
    <name evidence="1" type="ORF">G6F51_011877</name>
</gene>
<dbReference type="Proteomes" id="UP000717996">
    <property type="component" value="Unassembled WGS sequence"/>
</dbReference>
<sequence length="166" mass="18324">MRPNAIISTLVQHEFGWPLGFGEAKVGSISTMKQSVNLDIFRLGITCKRAIEQHDLPACLAFMINGYSISFFIVSKRHDCLYTMMEIASLDFASSLSNLHTFATRKNLDLLAAVSNCFWSICAQDLPNAATVTTLQEGLDDLVPISNYMSLMAKSSKGTLSQSSRY</sequence>
<reference evidence="1" key="1">
    <citation type="journal article" date="2020" name="Microb. Genom.">
        <title>Genetic diversity of clinical and environmental Mucorales isolates obtained from an investigation of mucormycosis cases among solid organ transplant recipients.</title>
        <authorList>
            <person name="Nguyen M.H."/>
            <person name="Kaul D."/>
            <person name="Muto C."/>
            <person name="Cheng S.J."/>
            <person name="Richter R.A."/>
            <person name="Bruno V.M."/>
            <person name="Liu G."/>
            <person name="Beyhan S."/>
            <person name="Sundermann A.J."/>
            <person name="Mounaud S."/>
            <person name="Pasculle A.W."/>
            <person name="Nierman W.C."/>
            <person name="Driscoll E."/>
            <person name="Cumbie R."/>
            <person name="Clancy C.J."/>
            <person name="Dupont C.L."/>
        </authorList>
    </citation>
    <scope>NUCLEOTIDE SEQUENCE</scope>
    <source>
        <strain evidence="1">GL16</strain>
    </source>
</reference>
<comment type="caution">
    <text evidence="1">The sequence shown here is derived from an EMBL/GenBank/DDBJ whole genome shotgun (WGS) entry which is preliminary data.</text>
</comment>
<name>A0A9P6XYA5_RHIOR</name>
<proteinExistence type="predicted"/>
<dbReference type="AlphaFoldDB" id="A0A9P6XYA5"/>